<dbReference type="GO" id="GO:0051607">
    <property type="term" value="P:defense response to virus"/>
    <property type="evidence" value="ECO:0007669"/>
    <property type="project" value="UniProtKB-KW"/>
</dbReference>
<dbReference type="Pfam" id="PF00078">
    <property type="entry name" value="RVT_1"/>
    <property type="match status" value="1"/>
</dbReference>
<evidence type="ECO:0000256" key="3">
    <source>
        <dbReference type="ARBA" id="ARBA00022723"/>
    </source>
</evidence>
<dbReference type="PRINTS" id="PR00866">
    <property type="entry name" value="RNADNAPOLMS"/>
</dbReference>
<evidence type="ECO:0000256" key="5">
    <source>
        <dbReference type="ARBA" id="ARBA00022918"/>
    </source>
</evidence>
<keyword evidence="3" id="KW-0479">Metal-binding</keyword>
<dbReference type="InterPro" id="IPR000477">
    <property type="entry name" value="RT_dom"/>
</dbReference>
<dbReference type="OrthoDB" id="7055795at2"/>
<evidence type="ECO:0000256" key="7">
    <source>
        <dbReference type="ARBA" id="ARBA00034120"/>
    </source>
</evidence>
<gene>
    <name evidence="9" type="ORF">SHM7688_01127</name>
</gene>
<proteinExistence type="inferred from homology"/>
<keyword evidence="10" id="KW-1185">Reference proteome</keyword>
<evidence type="ECO:0000313" key="10">
    <source>
        <dbReference type="Proteomes" id="UP000054823"/>
    </source>
</evidence>
<keyword evidence="1" id="KW-0808">Transferase</keyword>
<dbReference type="InterPro" id="IPR043502">
    <property type="entry name" value="DNA/RNA_pol_sf"/>
</dbReference>
<feature type="domain" description="Reverse transcriptase" evidence="8">
    <location>
        <begin position="49"/>
        <end position="260"/>
    </location>
</feature>
<dbReference type="SUPFAM" id="SSF56672">
    <property type="entry name" value="DNA/RNA polymerases"/>
    <property type="match status" value="1"/>
</dbReference>
<comment type="similarity">
    <text evidence="7">Belongs to the bacterial reverse transcriptase family.</text>
</comment>
<keyword evidence="6" id="KW-0051">Antiviral defense</keyword>
<keyword evidence="5 9" id="KW-0695">RNA-directed DNA polymerase</keyword>
<dbReference type="EMBL" id="CYPW01000007">
    <property type="protein sequence ID" value="CUH51688.1"/>
    <property type="molecule type" value="Genomic_DNA"/>
</dbReference>
<evidence type="ECO:0000313" key="9">
    <source>
        <dbReference type="EMBL" id="CUH51688.1"/>
    </source>
</evidence>
<keyword evidence="4" id="KW-0460">Magnesium</keyword>
<dbReference type="GO" id="GO:0046872">
    <property type="term" value="F:metal ion binding"/>
    <property type="evidence" value="ECO:0007669"/>
    <property type="project" value="UniProtKB-KW"/>
</dbReference>
<reference evidence="9 10" key="1">
    <citation type="submission" date="2015-09" db="EMBL/GenBank/DDBJ databases">
        <authorList>
            <consortium name="Swine Surveillance"/>
        </authorList>
    </citation>
    <scope>NUCLEOTIDE SEQUENCE [LARGE SCALE GENOMIC DNA]</scope>
    <source>
        <strain evidence="9 10">CECT 7688</strain>
    </source>
</reference>
<evidence type="ECO:0000256" key="4">
    <source>
        <dbReference type="ARBA" id="ARBA00022842"/>
    </source>
</evidence>
<dbReference type="PROSITE" id="PS50878">
    <property type="entry name" value="RT_POL"/>
    <property type="match status" value="1"/>
</dbReference>
<keyword evidence="2" id="KW-0548">Nucleotidyltransferase</keyword>
<dbReference type="Proteomes" id="UP000054823">
    <property type="component" value="Unassembled WGS sequence"/>
</dbReference>
<dbReference type="GO" id="GO:0003723">
    <property type="term" value="F:RNA binding"/>
    <property type="evidence" value="ECO:0007669"/>
    <property type="project" value="InterPro"/>
</dbReference>
<dbReference type="AlphaFoldDB" id="A0A0P1FE98"/>
<dbReference type="GO" id="GO:0003964">
    <property type="term" value="F:RNA-directed DNA polymerase activity"/>
    <property type="evidence" value="ECO:0007669"/>
    <property type="project" value="UniProtKB-KW"/>
</dbReference>
<dbReference type="InterPro" id="IPR000123">
    <property type="entry name" value="Reverse_transcriptase_msDNA"/>
</dbReference>
<evidence type="ECO:0000256" key="1">
    <source>
        <dbReference type="ARBA" id="ARBA00022679"/>
    </source>
</evidence>
<organism evidence="9 10">
    <name type="scientific">Shimia marina</name>
    <dbReference type="NCBI Taxonomy" id="321267"/>
    <lineage>
        <taxon>Bacteria</taxon>
        <taxon>Pseudomonadati</taxon>
        <taxon>Pseudomonadota</taxon>
        <taxon>Alphaproteobacteria</taxon>
        <taxon>Rhodobacterales</taxon>
        <taxon>Roseobacteraceae</taxon>
    </lineage>
</organism>
<dbReference type="CDD" id="cd03487">
    <property type="entry name" value="RT_Bac_retron_II"/>
    <property type="match status" value="1"/>
</dbReference>
<protein>
    <submittedName>
        <fullName evidence="9">Retron-type reverse transcriptase</fullName>
    </submittedName>
</protein>
<accession>A0A0P1FE98</accession>
<dbReference type="STRING" id="321267.SHM7688_01127"/>
<evidence type="ECO:0000259" key="8">
    <source>
        <dbReference type="PROSITE" id="PS50878"/>
    </source>
</evidence>
<name>A0A0P1FE98_9RHOB</name>
<evidence type="ECO:0000256" key="6">
    <source>
        <dbReference type="ARBA" id="ARBA00023118"/>
    </source>
</evidence>
<sequence length="313" mass="35666">MPKTQPREGYQLKDSPFFRLKSRKQLAKLLRVSADTLDKISHRNDLYVRRWKHKKLKDDEKGAWLKHPPTPEQAENYRPIDIPDPKLKAMQGRIGDLLGRVKAPEFLFSPVKGRSYVENAAHHKEAKAFWLLDVADYFPSCSANNVARFFHRELECSRDVTAVLVHVVTLGGCLPQGSPCSPILAYYSNSHIWLAVEKLVRAKGCKLSLYADDITISGDIVPKVLIWEIKKLIFSNGLRLKDVKEVSLINAPADITGVIVKDGATHLPNRQLKRLAELKQQRALIRNAKVRERIENQIAGRISQRKQVENPKF</sequence>
<evidence type="ECO:0000256" key="2">
    <source>
        <dbReference type="ARBA" id="ARBA00022695"/>
    </source>
</evidence>
<dbReference type="RefSeq" id="WP_058239043.1">
    <property type="nucleotide sequence ID" value="NZ_CYPW01000007.1"/>
</dbReference>